<reference evidence="6" key="2">
    <citation type="submission" date="2020-09" db="EMBL/GenBank/DDBJ databases">
        <authorList>
            <person name="Sun Q."/>
            <person name="Kim S."/>
        </authorList>
    </citation>
    <scope>NUCLEOTIDE SEQUENCE</scope>
    <source>
        <strain evidence="6">KCTC 12988</strain>
    </source>
</reference>
<keyword evidence="7" id="KW-1185">Reference proteome</keyword>
<dbReference type="GO" id="GO:0003676">
    <property type="term" value="F:nucleic acid binding"/>
    <property type="evidence" value="ECO:0007669"/>
    <property type="project" value="InterPro"/>
</dbReference>
<dbReference type="Pfam" id="PF05175">
    <property type="entry name" value="MTS"/>
    <property type="match status" value="1"/>
</dbReference>
<dbReference type="Proteomes" id="UP000644507">
    <property type="component" value="Unassembled WGS sequence"/>
</dbReference>
<dbReference type="Pfam" id="PF25004">
    <property type="entry name" value="DUF7782"/>
    <property type="match status" value="1"/>
</dbReference>
<dbReference type="InterPro" id="IPR029063">
    <property type="entry name" value="SAM-dependent_MTases_sf"/>
</dbReference>
<dbReference type="GO" id="GO:0008170">
    <property type="term" value="F:N-methyltransferase activity"/>
    <property type="evidence" value="ECO:0007669"/>
    <property type="project" value="UniProtKB-ARBA"/>
</dbReference>
<dbReference type="InterPro" id="IPR055487">
    <property type="entry name" value="DUF7059"/>
</dbReference>
<feature type="domain" description="DUF7059" evidence="4">
    <location>
        <begin position="43"/>
        <end position="90"/>
    </location>
</feature>
<dbReference type="PANTHER" id="PTHR18895">
    <property type="entry name" value="HEMK METHYLTRANSFERASE"/>
    <property type="match status" value="1"/>
</dbReference>
<keyword evidence="2" id="KW-0949">S-adenosyl-L-methionine</keyword>
<proteinExistence type="predicted"/>
<evidence type="ECO:0000259" key="4">
    <source>
        <dbReference type="Pfam" id="PF23186"/>
    </source>
</evidence>
<accession>A0A918WPH8</accession>
<dbReference type="PROSITE" id="PS00092">
    <property type="entry name" value="N6_MTASE"/>
    <property type="match status" value="1"/>
</dbReference>
<dbReference type="InterPro" id="IPR056684">
    <property type="entry name" value="DUF7782"/>
</dbReference>
<keyword evidence="1 6" id="KW-0489">Methyltransferase</keyword>
<evidence type="ECO:0000313" key="6">
    <source>
        <dbReference type="EMBL" id="GHC65537.1"/>
    </source>
</evidence>
<dbReference type="GO" id="GO:0008757">
    <property type="term" value="F:S-adenosylmethionine-dependent methyltransferase activity"/>
    <property type="evidence" value="ECO:0007669"/>
    <property type="project" value="UniProtKB-ARBA"/>
</dbReference>
<dbReference type="InterPro" id="IPR050320">
    <property type="entry name" value="N5-glutamine_MTase"/>
</dbReference>
<gene>
    <name evidence="6" type="ORF">GCM10007100_36660</name>
</gene>
<feature type="domain" description="Methyltransferase small" evidence="3">
    <location>
        <begin position="130"/>
        <end position="247"/>
    </location>
</feature>
<name>A0A918WPH8_9BACT</name>
<evidence type="ECO:0000259" key="3">
    <source>
        <dbReference type="Pfam" id="PF05175"/>
    </source>
</evidence>
<evidence type="ECO:0000259" key="5">
    <source>
        <dbReference type="Pfam" id="PF25004"/>
    </source>
</evidence>
<dbReference type="InterPro" id="IPR007848">
    <property type="entry name" value="Small_mtfrase_dom"/>
</dbReference>
<dbReference type="RefSeq" id="WP_189573519.1">
    <property type="nucleotide sequence ID" value="NZ_BMXI01000019.1"/>
</dbReference>
<reference evidence="6" key="1">
    <citation type="journal article" date="2014" name="Int. J. Syst. Evol. Microbiol.">
        <title>Complete genome sequence of Corynebacterium casei LMG S-19264T (=DSM 44701T), isolated from a smear-ripened cheese.</title>
        <authorList>
            <consortium name="US DOE Joint Genome Institute (JGI-PGF)"/>
            <person name="Walter F."/>
            <person name="Albersmeier A."/>
            <person name="Kalinowski J."/>
            <person name="Ruckert C."/>
        </authorList>
    </citation>
    <scope>NUCLEOTIDE SEQUENCE</scope>
    <source>
        <strain evidence="6">KCTC 12988</strain>
    </source>
</reference>
<protein>
    <submittedName>
        <fullName evidence="6">Methyltransferase</fullName>
    </submittedName>
</protein>
<evidence type="ECO:0000256" key="2">
    <source>
        <dbReference type="ARBA" id="ARBA00022691"/>
    </source>
</evidence>
<dbReference type="GO" id="GO:0032259">
    <property type="term" value="P:methylation"/>
    <property type="evidence" value="ECO:0007669"/>
    <property type="project" value="UniProtKB-KW"/>
</dbReference>
<dbReference type="AlphaFoldDB" id="A0A918WPH8"/>
<evidence type="ECO:0000256" key="1">
    <source>
        <dbReference type="ARBA" id="ARBA00022603"/>
    </source>
</evidence>
<organism evidence="6 7">
    <name type="scientific">Roseibacillus persicicus</name>
    <dbReference type="NCBI Taxonomy" id="454148"/>
    <lineage>
        <taxon>Bacteria</taxon>
        <taxon>Pseudomonadati</taxon>
        <taxon>Verrucomicrobiota</taxon>
        <taxon>Verrucomicrobiia</taxon>
        <taxon>Verrucomicrobiales</taxon>
        <taxon>Verrucomicrobiaceae</taxon>
        <taxon>Roseibacillus</taxon>
    </lineage>
</organism>
<dbReference type="CDD" id="cd02440">
    <property type="entry name" value="AdoMet_MTases"/>
    <property type="match status" value="1"/>
</dbReference>
<dbReference type="SUPFAM" id="SSF53335">
    <property type="entry name" value="S-adenosyl-L-methionine-dependent methyltransferases"/>
    <property type="match status" value="1"/>
</dbReference>
<evidence type="ECO:0000313" key="7">
    <source>
        <dbReference type="Proteomes" id="UP000644507"/>
    </source>
</evidence>
<dbReference type="InterPro" id="IPR002052">
    <property type="entry name" value="DNA_methylase_N6_adenine_CS"/>
</dbReference>
<comment type="caution">
    <text evidence="6">The sequence shown here is derived from an EMBL/GenBank/DDBJ whole genome shotgun (WGS) entry which is preliminary data.</text>
</comment>
<feature type="domain" description="DUF7782" evidence="5">
    <location>
        <begin position="363"/>
        <end position="475"/>
    </location>
</feature>
<dbReference type="PANTHER" id="PTHR18895:SF74">
    <property type="entry name" value="MTRF1L RELEASE FACTOR GLUTAMINE METHYLTRANSFERASE"/>
    <property type="match status" value="1"/>
</dbReference>
<sequence>MNHDLLGRWSPGRFLGDLASGRYTENELEAFRCLDAIQFRPRSEAQEQLLRLFFSGESCARESAEEALPTSFDELVDLGILEEKGERVRSHYRIRAYPEGYLAEDFPKRLLDSPEDFVMGVAPTSRMVRKLIPDIEPDSVLDLCCGGGWIGLTEALAGREVTACDLNPRALQIAELNQRLLGGPEISWRQGAWLEPVAGERFDLIVANPPFVQSPGGSSVALDTPEQENVATALLPQLAEHLNPGGFACMLLDWQFASSDRWQAIPAAAIPDSGVQSLLFEVQRKSPEEYAHHWLGQDPRFQDDDARRPEIRRWVEYYERRRTRGISSGFVILRKCEVGEEFHFEESRGITHFLPQTGEEIGRFFRNQGWLRNHSGSLLDVNFTRVNGIRKTEGAVMGREGWETDTMQITSPACLLYDGHIDPALLRILEAASEGIPVRSVLDELAGMVGADSQAIAPQVEELVRELLIRTLIIPVERKD</sequence>
<keyword evidence="1 6" id="KW-0808">Transferase</keyword>
<dbReference type="EMBL" id="BMXI01000019">
    <property type="protein sequence ID" value="GHC65537.1"/>
    <property type="molecule type" value="Genomic_DNA"/>
</dbReference>
<dbReference type="Pfam" id="PF23186">
    <property type="entry name" value="DUF7059"/>
    <property type="match status" value="1"/>
</dbReference>
<dbReference type="Gene3D" id="3.40.50.150">
    <property type="entry name" value="Vaccinia Virus protein VP39"/>
    <property type="match status" value="1"/>
</dbReference>